<evidence type="ECO:0000256" key="4">
    <source>
        <dbReference type="ARBA" id="ARBA00022692"/>
    </source>
</evidence>
<reference evidence="10" key="1">
    <citation type="submission" date="2022-03" db="EMBL/GenBank/DDBJ databases">
        <title>Description of Abyssus ytuae gen. nov., sp. nov., a novel member of the family Flavobacteriaceae isolated from the sediment of Mariana Trench.</title>
        <authorList>
            <person name="Zhang J."/>
            <person name="Xu X."/>
        </authorList>
    </citation>
    <scope>NUCLEOTIDE SEQUENCE</scope>
    <source>
        <strain evidence="10">MT3330</strain>
    </source>
</reference>
<dbReference type="Pfam" id="PF07715">
    <property type="entry name" value="Plug"/>
    <property type="match status" value="1"/>
</dbReference>
<dbReference type="InterPro" id="IPR012910">
    <property type="entry name" value="Plug_dom"/>
</dbReference>
<keyword evidence="4 7" id="KW-0812">Transmembrane</keyword>
<dbReference type="SUPFAM" id="SSF49464">
    <property type="entry name" value="Carboxypeptidase regulatory domain-like"/>
    <property type="match status" value="1"/>
</dbReference>
<evidence type="ECO:0000256" key="7">
    <source>
        <dbReference type="PROSITE-ProRule" id="PRU01360"/>
    </source>
</evidence>
<dbReference type="FunFam" id="2.60.40.1120:FF:000003">
    <property type="entry name" value="Outer membrane protein Omp121"/>
    <property type="match status" value="1"/>
</dbReference>
<dbReference type="Gene3D" id="2.40.170.20">
    <property type="entry name" value="TonB-dependent receptor, beta-barrel domain"/>
    <property type="match status" value="1"/>
</dbReference>
<keyword evidence="11" id="KW-1185">Reference proteome</keyword>
<feature type="transmembrane region" description="Helical" evidence="8">
    <location>
        <begin position="12"/>
        <end position="34"/>
    </location>
</feature>
<dbReference type="NCBIfam" id="TIGR04057">
    <property type="entry name" value="SusC_RagA_signa"/>
    <property type="match status" value="1"/>
</dbReference>
<dbReference type="AlphaFoldDB" id="A0A9E6ZLJ0"/>
<dbReference type="KEGG" id="fbm:MQE35_12170"/>
<evidence type="ECO:0000256" key="1">
    <source>
        <dbReference type="ARBA" id="ARBA00004571"/>
    </source>
</evidence>
<evidence type="ECO:0000256" key="5">
    <source>
        <dbReference type="ARBA" id="ARBA00023136"/>
    </source>
</evidence>
<evidence type="ECO:0000313" key="10">
    <source>
        <dbReference type="EMBL" id="UOB16490.1"/>
    </source>
</evidence>
<proteinExistence type="inferred from homology"/>
<keyword evidence="6 7" id="KW-0998">Cell outer membrane</keyword>
<dbReference type="NCBIfam" id="TIGR04056">
    <property type="entry name" value="OMP_RagA_SusC"/>
    <property type="match status" value="1"/>
</dbReference>
<gene>
    <name evidence="10" type="ORF">MQE35_12170</name>
</gene>
<dbReference type="PROSITE" id="PS52016">
    <property type="entry name" value="TONB_DEPENDENT_REC_3"/>
    <property type="match status" value="1"/>
</dbReference>
<keyword evidence="3 7" id="KW-1134">Transmembrane beta strand</keyword>
<evidence type="ECO:0000256" key="3">
    <source>
        <dbReference type="ARBA" id="ARBA00022452"/>
    </source>
</evidence>
<dbReference type="Gene3D" id="2.60.40.1120">
    <property type="entry name" value="Carboxypeptidase-like, regulatory domain"/>
    <property type="match status" value="1"/>
</dbReference>
<dbReference type="RefSeq" id="WP_255841683.1">
    <property type="nucleotide sequence ID" value="NZ_CP094358.1"/>
</dbReference>
<sequence length="1019" mass="113679">MKRIKQSCFDYYFLIPFKGIISVVIILMSTSLFAQEAKMVQGTVMSDDGSPLPGVNIVIKNSSIGTTTDFDGNYSISTSPEDILVFTYIGFESQEITVGNENIINVTMKEDFANLDEVVVIGYGTQRKADLTGAVSVVDVDYAKKTMTYDVAKMLQGQAPGVTVQSSGEPGGFVNIKIRGITSFRNNNPLFVVDGVIVEDPYDFATGDIESMQVLKDASSAAIYGARGANGVVIITTKKGKEGKLNISYKTTIGFQNVAKNRWYSLANREQYQQLVRAAETNANDQGLNVPISPGVYPDNELFIDNINTDWQDAAFKAGIIENHSIGLNGGAKKLSYNVNLDYFKNTSYIETPQAYERYSANINLNGEKGRFKYGAKLAYSFSDKENFNEYLAGTSSIINLLQAIPTMPVYDPTRDGGYGGTDGIAQRAITLNIIGYNNLITNENKRNRFVGNIWGEFEIFKGLKYKLNISGDRLNWNTRYFNPPSDLGWYYVTGNAESRLETTNGHITRTILNNLLTYDVTLVDKHVFNLMAGVIQERSDNYNLTARGTGYEPGEIAHFEYADDRDAFERETVETYKSYIGRLNYSFDDKYLLEATFRQDKSSKFQPKNNTGNYFSVSGAWKVHNEDFISLPDWLNTLKLRAGYGQLGNNTIGVYEFALNTNSFANYLFGDDLAPGTTVVKIVDPDIKWEDTETTNVAAEFGMFNNRLQFTAEYFKKKSTDLLANVPIPYSSGSFPIELTTNAGTVQNTGMEFTLSFSDTVKDFGYNISANLGTLKNEVLKIGNNNTPIQDGVGRTEVGRSAGEIYTYQTEGIFQSQEEIDNAPFQTGNTRPGDIKFKDINEDGQINDEDRTFQGTVIPKINFGLNLSANYKNFDFSCFFQGAAGHKIYNATYQNLMLGDLVNSHTDMLNYWRPDNTDTNVPRPVIGDPNGNNRNSNRFIEDGDYVRLQNIEIGYNLPIETKVFEKARIFASGQNLFVITKYNGFDPDFLSNGLFNRGTEFGSFPNPRTLALGVQVDF</sequence>
<evidence type="ECO:0000256" key="2">
    <source>
        <dbReference type="ARBA" id="ARBA00022448"/>
    </source>
</evidence>
<keyword evidence="10" id="KW-0675">Receptor</keyword>
<evidence type="ECO:0000259" key="9">
    <source>
        <dbReference type="Pfam" id="PF07715"/>
    </source>
</evidence>
<comment type="similarity">
    <text evidence="7">Belongs to the TonB-dependent receptor family.</text>
</comment>
<protein>
    <submittedName>
        <fullName evidence="10">TonB-dependent receptor</fullName>
    </submittedName>
</protein>
<organism evidence="10 11">
    <name type="scientific">Abyssalbus ytuae</name>
    <dbReference type="NCBI Taxonomy" id="2926907"/>
    <lineage>
        <taxon>Bacteria</taxon>
        <taxon>Pseudomonadati</taxon>
        <taxon>Bacteroidota</taxon>
        <taxon>Flavobacteriia</taxon>
        <taxon>Flavobacteriales</taxon>
        <taxon>Flavobacteriaceae</taxon>
        <taxon>Abyssalbus</taxon>
    </lineage>
</organism>
<dbReference type="SUPFAM" id="SSF56935">
    <property type="entry name" value="Porins"/>
    <property type="match status" value="1"/>
</dbReference>
<accession>A0A9E6ZLJ0</accession>
<dbReference type="InterPro" id="IPR037066">
    <property type="entry name" value="Plug_dom_sf"/>
</dbReference>
<keyword evidence="5 7" id="KW-0472">Membrane</keyword>
<dbReference type="InterPro" id="IPR036942">
    <property type="entry name" value="Beta-barrel_TonB_sf"/>
</dbReference>
<dbReference type="InterPro" id="IPR039426">
    <property type="entry name" value="TonB-dep_rcpt-like"/>
</dbReference>
<name>A0A9E6ZLJ0_9FLAO</name>
<keyword evidence="2 7" id="KW-0813">Transport</keyword>
<evidence type="ECO:0000256" key="8">
    <source>
        <dbReference type="SAM" id="Phobius"/>
    </source>
</evidence>
<dbReference type="Proteomes" id="UP000831290">
    <property type="component" value="Chromosome"/>
</dbReference>
<dbReference type="InterPro" id="IPR023996">
    <property type="entry name" value="TonB-dep_OMP_SusC/RagA"/>
</dbReference>
<dbReference type="Gene3D" id="2.170.130.10">
    <property type="entry name" value="TonB-dependent receptor, plug domain"/>
    <property type="match status" value="1"/>
</dbReference>
<comment type="subcellular location">
    <subcellularLocation>
        <location evidence="1 7">Cell outer membrane</location>
        <topology evidence="1 7">Multi-pass membrane protein</topology>
    </subcellularLocation>
</comment>
<dbReference type="EMBL" id="CP094358">
    <property type="protein sequence ID" value="UOB16490.1"/>
    <property type="molecule type" value="Genomic_DNA"/>
</dbReference>
<evidence type="ECO:0000256" key="6">
    <source>
        <dbReference type="ARBA" id="ARBA00023237"/>
    </source>
</evidence>
<dbReference type="InterPro" id="IPR023997">
    <property type="entry name" value="TonB-dep_OMP_SusC/RagA_CS"/>
</dbReference>
<dbReference type="GO" id="GO:0009279">
    <property type="term" value="C:cell outer membrane"/>
    <property type="evidence" value="ECO:0007669"/>
    <property type="project" value="UniProtKB-SubCell"/>
</dbReference>
<keyword evidence="8" id="KW-1133">Transmembrane helix</keyword>
<dbReference type="Pfam" id="PF13715">
    <property type="entry name" value="CarbopepD_reg_2"/>
    <property type="match status" value="1"/>
</dbReference>
<dbReference type="InterPro" id="IPR008969">
    <property type="entry name" value="CarboxyPept-like_regulatory"/>
</dbReference>
<evidence type="ECO:0000313" key="11">
    <source>
        <dbReference type="Proteomes" id="UP000831290"/>
    </source>
</evidence>
<feature type="domain" description="TonB-dependent receptor plug" evidence="9">
    <location>
        <begin position="128"/>
        <end position="232"/>
    </location>
</feature>